<dbReference type="InterPro" id="IPR027797">
    <property type="entry name" value="PT-TG_dom"/>
</dbReference>
<proteinExistence type="predicted"/>
<accession>A0ABU6BHU5</accession>
<dbReference type="EMBL" id="JPYA02000002">
    <property type="protein sequence ID" value="MEB3751477.1"/>
    <property type="molecule type" value="Genomic_DNA"/>
</dbReference>
<keyword evidence="2" id="KW-0964">Secreted</keyword>
<name>A0ABU6BHU5_9BACL</name>
<dbReference type="InterPro" id="IPR036689">
    <property type="entry name" value="ESAT-6-like_sf"/>
</dbReference>
<evidence type="ECO:0008006" key="8">
    <source>
        <dbReference type="Google" id="ProtNLM"/>
    </source>
</evidence>
<dbReference type="CDD" id="cd20684">
    <property type="entry name" value="CdiA-CT_Yk_RNaseA-like"/>
    <property type="match status" value="1"/>
</dbReference>
<evidence type="ECO:0000313" key="7">
    <source>
        <dbReference type="Proteomes" id="UP000029267"/>
    </source>
</evidence>
<dbReference type="SUPFAM" id="SSF140453">
    <property type="entry name" value="EsxAB dimer-like"/>
    <property type="match status" value="1"/>
</dbReference>
<comment type="subcellular location">
    <subcellularLocation>
        <location evidence="1">Secreted</location>
    </subcellularLocation>
</comment>
<protein>
    <recommendedName>
        <fullName evidence="8">Pre-toxin TG domain-containing protein</fullName>
    </recommendedName>
</protein>
<comment type="caution">
    <text evidence="6">The sequence shown here is derived from an EMBL/GenBank/DDBJ whole genome shotgun (WGS) entry which is preliminary data.</text>
</comment>
<evidence type="ECO:0000256" key="2">
    <source>
        <dbReference type="ARBA" id="ARBA00022525"/>
    </source>
</evidence>
<dbReference type="Proteomes" id="UP000029267">
    <property type="component" value="Unassembled WGS sequence"/>
</dbReference>
<dbReference type="InterPro" id="IPR041436">
    <property type="entry name" value="RNAse_A_bac"/>
</dbReference>
<evidence type="ECO:0000256" key="3">
    <source>
        <dbReference type="SAM" id="Coils"/>
    </source>
</evidence>
<reference evidence="6 7" key="1">
    <citation type="journal article" date="2014" name="Genome Announc.">
        <title>Draft Genome Sequence of Geobacillus icigianus Strain G1w1T Isolated from Hot Springs in the Valley of Geysers, Kamchatka (Russian Federation).</title>
        <authorList>
            <person name="Bryanskaya A.V."/>
            <person name="Rozanov A.S."/>
            <person name="Logacheva M.D."/>
            <person name="Kotenko A.V."/>
            <person name="Peltek S.E."/>
        </authorList>
    </citation>
    <scope>NUCLEOTIDE SEQUENCE [LARGE SCALE GENOMIC DNA]</scope>
    <source>
        <strain evidence="6 7">G1w1</strain>
    </source>
</reference>
<feature type="domain" description="Pre-toxin TG" evidence="4">
    <location>
        <begin position="92"/>
        <end position="158"/>
    </location>
</feature>
<evidence type="ECO:0000259" key="4">
    <source>
        <dbReference type="Pfam" id="PF14449"/>
    </source>
</evidence>
<feature type="coiled-coil region" evidence="3">
    <location>
        <begin position="52"/>
        <end position="83"/>
    </location>
</feature>
<gene>
    <name evidence="6" type="ORF">EP10_002318</name>
</gene>
<evidence type="ECO:0000313" key="6">
    <source>
        <dbReference type="EMBL" id="MEB3751477.1"/>
    </source>
</evidence>
<sequence length="392" mass="43246">MRAMIHVKPDELETVAGHIPDAEDACQRARMTLSWELSSLAMNLPGVSTSAIEELRDELVHWLRRYEEKLNEAEELLYRTAAAMRQADQTLADNMKEFGLELIGWYDLQRVFGEYDPVTGERLSFGDRLLAGGMLIASIAPPAKGVGMAGKAATKGAKAIDTASTLSKVKHVVRYDKVKVFFQRIYHQVIKAPLVETARLFKTQWDQLVQSIASISMQPVYAGVGSAPRMLMNEAKDVSRHMIQKVDNVIEKGTTNVKPKDFSPLAPGGGLAAHEARGGHLIARHVGKTDEELLQRLKDNPKIKGASTFKDRATAERVASEVLNDPNNQKMIQEWLSNPKAKSTLVLPYQGTEIIGRGVQRGSTTVENMTNAKIVLKKDGAGNFILTGYPTQ</sequence>
<evidence type="ECO:0000256" key="1">
    <source>
        <dbReference type="ARBA" id="ARBA00004613"/>
    </source>
</evidence>
<keyword evidence="7" id="KW-1185">Reference proteome</keyword>
<dbReference type="Gene3D" id="1.10.287.850">
    <property type="entry name" value="HP0062-like domain"/>
    <property type="match status" value="1"/>
</dbReference>
<dbReference type="Pfam" id="PF18431">
    <property type="entry name" value="RNAse_A_bac"/>
    <property type="match status" value="1"/>
</dbReference>
<evidence type="ECO:0000259" key="5">
    <source>
        <dbReference type="Pfam" id="PF18431"/>
    </source>
</evidence>
<feature type="domain" description="Bacterial CdiA-CT RNAse A" evidence="5">
    <location>
        <begin position="279"/>
        <end position="390"/>
    </location>
</feature>
<keyword evidence="3" id="KW-0175">Coiled coil</keyword>
<organism evidence="6 7">
    <name type="scientific">Geobacillus icigianus</name>
    <dbReference type="NCBI Taxonomy" id="1430331"/>
    <lineage>
        <taxon>Bacteria</taxon>
        <taxon>Bacillati</taxon>
        <taxon>Bacillota</taxon>
        <taxon>Bacilli</taxon>
        <taxon>Bacillales</taxon>
        <taxon>Anoxybacillaceae</taxon>
        <taxon>Geobacillus</taxon>
    </lineage>
</organism>
<dbReference type="Pfam" id="PF14449">
    <property type="entry name" value="PT-TG"/>
    <property type="match status" value="1"/>
</dbReference>